<dbReference type="InterPro" id="IPR009908">
    <property type="entry name" value="Methylamine_util_MauE"/>
</dbReference>
<dbReference type="RefSeq" id="WP_379822047.1">
    <property type="nucleotide sequence ID" value="NZ_JBHUMD010000028.1"/>
</dbReference>
<evidence type="ECO:0000313" key="9">
    <source>
        <dbReference type="Proteomes" id="UP001597480"/>
    </source>
</evidence>
<dbReference type="Proteomes" id="UP001597480">
    <property type="component" value="Unassembled WGS sequence"/>
</dbReference>
<keyword evidence="9" id="KW-1185">Reference proteome</keyword>
<proteinExistence type="predicted"/>
<comment type="caution">
    <text evidence="8">The sequence shown here is derived from an EMBL/GenBank/DDBJ whole genome shotgun (WGS) entry which is preliminary data.</text>
</comment>
<evidence type="ECO:0000256" key="2">
    <source>
        <dbReference type="ARBA" id="ARBA00022692"/>
    </source>
</evidence>
<feature type="transmembrane region" description="Helical" evidence="6">
    <location>
        <begin position="151"/>
        <end position="171"/>
    </location>
</feature>
<evidence type="ECO:0000259" key="7">
    <source>
        <dbReference type="Pfam" id="PF07291"/>
    </source>
</evidence>
<dbReference type="EMBL" id="JBHUMD010000028">
    <property type="protein sequence ID" value="MFD2603319.1"/>
    <property type="molecule type" value="Genomic_DNA"/>
</dbReference>
<dbReference type="Pfam" id="PF07291">
    <property type="entry name" value="MauE"/>
    <property type="match status" value="1"/>
</dbReference>
<protein>
    <submittedName>
        <fullName evidence="8">MauE/DoxX family redox-associated membrane protein</fullName>
    </submittedName>
</protein>
<organism evidence="8 9">
    <name type="scientific">Flavobacterium suzhouense</name>
    <dbReference type="NCBI Taxonomy" id="1529638"/>
    <lineage>
        <taxon>Bacteria</taxon>
        <taxon>Pseudomonadati</taxon>
        <taxon>Bacteroidota</taxon>
        <taxon>Flavobacteriia</taxon>
        <taxon>Flavobacteriales</taxon>
        <taxon>Flavobacteriaceae</taxon>
        <taxon>Flavobacterium</taxon>
    </lineage>
</organism>
<comment type="subcellular location">
    <subcellularLocation>
        <location evidence="1">Membrane</location>
        <topology evidence="1">Multi-pass membrane protein</topology>
    </subcellularLocation>
</comment>
<evidence type="ECO:0000256" key="4">
    <source>
        <dbReference type="ARBA" id="ARBA00023136"/>
    </source>
</evidence>
<keyword evidence="3 6" id="KW-1133">Transmembrane helix</keyword>
<feature type="transmembrane region" description="Helical" evidence="6">
    <location>
        <begin position="7"/>
        <end position="26"/>
    </location>
</feature>
<sequence length="363" mass="40477">MDNFKKYIPLAIRIVVAFLFIISAVAKMYPSPYFAISTFEVKQLYTMGFSEGFAPLFSRTLIGIEFALGLLLLQPHWLKRFVIPATIALLLVFITHLTIQTLSSGNAGNCGCFGELLPMTPVEAIIKNIIAVGLLVWLYKLLPAGSDRNNFWVLTTVTLACILGIFMVAPIKPVQNIAIEPSTEAIEVTESTEETPTDTISLAPAQIETPVATETAKDVKEVVTVDEPKPAKSGYASYFSNVDKGKKIVALFAPGCEHCMDTAKQLTEMKAKNKDFPEVQIIFMDEEAEKIPDFFKFAGTQYPYKVIDIISFWKVLGNSKDTPGIVYLWNGNKIKEWDGINEKKFVASELMKVYKKPYSEIKK</sequence>
<feature type="transmembrane region" description="Helical" evidence="6">
    <location>
        <begin position="119"/>
        <end position="139"/>
    </location>
</feature>
<evidence type="ECO:0000256" key="3">
    <source>
        <dbReference type="ARBA" id="ARBA00022989"/>
    </source>
</evidence>
<feature type="transmembrane region" description="Helical" evidence="6">
    <location>
        <begin position="56"/>
        <end position="74"/>
    </location>
</feature>
<dbReference type="PROSITE" id="PS00194">
    <property type="entry name" value="THIOREDOXIN_1"/>
    <property type="match status" value="1"/>
</dbReference>
<reference evidence="9" key="1">
    <citation type="journal article" date="2019" name="Int. J. Syst. Evol. Microbiol.">
        <title>The Global Catalogue of Microorganisms (GCM) 10K type strain sequencing project: providing services to taxonomists for standard genome sequencing and annotation.</title>
        <authorList>
            <consortium name="The Broad Institute Genomics Platform"/>
            <consortium name="The Broad Institute Genome Sequencing Center for Infectious Disease"/>
            <person name="Wu L."/>
            <person name="Ma J."/>
        </authorList>
    </citation>
    <scope>NUCLEOTIDE SEQUENCE [LARGE SCALE GENOMIC DNA]</scope>
    <source>
        <strain evidence="9">KCTC 42107</strain>
    </source>
</reference>
<keyword evidence="2 6" id="KW-0812">Transmembrane</keyword>
<dbReference type="InterPro" id="IPR036249">
    <property type="entry name" value="Thioredoxin-like_sf"/>
</dbReference>
<dbReference type="SUPFAM" id="SSF52833">
    <property type="entry name" value="Thioredoxin-like"/>
    <property type="match status" value="1"/>
</dbReference>
<feature type="transmembrane region" description="Helical" evidence="6">
    <location>
        <begin position="81"/>
        <end position="99"/>
    </location>
</feature>
<name>A0ABW5NWP5_9FLAO</name>
<evidence type="ECO:0000313" key="8">
    <source>
        <dbReference type="EMBL" id="MFD2603319.1"/>
    </source>
</evidence>
<dbReference type="InterPro" id="IPR017937">
    <property type="entry name" value="Thioredoxin_CS"/>
</dbReference>
<accession>A0ABW5NWP5</accession>
<keyword evidence="4 6" id="KW-0472">Membrane</keyword>
<evidence type="ECO:0000256" key="6">
    <source>
        <dbReference type="SAM" id="Phobius"/>
    </source>
</evidence>
<keyword evidence="5" id="KW-0676">Redox-active center</keyword>
<dbReference type="Gene3D" id="3.40.30.10">
    <property type="entry name" value="Glutaredoxin"/>
    <property type="match status" value="1"/>
</dbReference>
<gene>
    <name evidence="8" type="ORF">ACFSR3_14745</name>
</gene>
<evidence type="ECO:0000256" key="5">
    <source>
        <dbReference type="ARBA" id="ARBA00023284"/>
    </source>
</evidence>
<evidence type="ECO:0000256" key="1">
    <source>
        <dbReference type="ARBA" id="ARBA00004141"/>
    </source>
</evidence>
<feature type="domain" description="Methylamine utilisation protein MauE" evidence="7">
    <location>
        <begin position="6"/>
        <end position="139"/>
    </location>
</feature>